<dbReference type="VEuPathDB" id="CryptoDB:cand_015670"/>
<dbReference type="Proteomes" id="UP000186804">
    <property type="component" value="Unassembled WGS sequence"/>
</dbReference>
<dbReference type="AlphaFoldDB" id="A0A1J4MUL0"/>
<dbReference type="OrthoDB" id="10324118at2759"/>
<organism evidence="1 2">
    <name type="scientific">Cryptosporidium andersoni</name>
    <dbReference type="NCBI Taxonomy" id="117008"/>
    <lineage>
        <taxon>Eukaryota</taxon>
        <taxon>Sar</taxon>
        <taxon>Alveolata</taxon>
        <taxon>Apicomplexa</taxon>
        <taxon>Conoidasida</taxon>
        <taxon>Coccidia</taxon>
        <taxon>Eucoccidiorida</taxon>
        <taxon>Eimeriorina</taxon>
        <taxon>Cryptosporidiidae</taxon>
        <taxon>Cryptosporidium</taxon>
    </lineage>
</organism>
<dbReference type="RefSeq" id="XP_067069597.1">
    <property type="nucleotide sequence ID" value="XM_067211802.1"/>
</dbReference>
<name>A0A1J4MUL0_9CRYT</name>
<evidence type="ECO:0000313" key="1">
    <source>
        <dbReference type="EMBL" id="OII77751.1"/>
    </source>
</evidence>
<accession>A0A1J4MUL0</accession>
<comment type="caution">
    <text evidence="1">The sequence shown here is derived from an EMBL/GenBank/DDBJ whole genome shotgun (WGS) entry which is preliminary data.</text>
</comment>
<dbReference type="EMBL" id="LRBS01000031">
    <property type="protein sequence ID" value="OII77751.1"/>
    <property type="molecule type" value="Genomic_DNA"/>
</dbReference>
<evidence type="ECO:0000313" key="2">
    <source>
        <dbReference type="Proteomes" id="UP000186804"/>
    </source>
</evidence>
<proteinExistence type="predicted"/>
<dbReference type="GeneID" id="92365752"/>
<protein>
    <submittedName>
        <fullName evidence="1">Uncharacterized protein</fullName>
    </submittedName>
</protein>
<keyword evidence="2" id="KW-1185">Reference proteome</keyword>
<sequence length="273" mass="31020">MNIIYVALCLIFNFKRLYSSHGLNIIYKDELEWGPENGLLDHSLYSASESSSTEESSHISNSESISGYFPQVSDSQQFIFPDINSCDEECELLSKTFMIHTFENDIVTPDPILTKSEKTIDLIALNLLLMNVNYNEHYFKDISTKHTGTNNFTNLSTTPVILQSAISSATLWRILVSQAYQVGLLLSKKSLDQSDISIIEELILPNKEVKSNEITTDLLVQNCQKLVSLFFDFKDANTTDNHNDSMKNSSRESIFYSLCLTFTNETKVYLQEL</sequence>
<gene>
    <name evidence="1" type="ORF">cand_015670</name>
</gene>
<reference evidence="1 2" key="1">
    <citation type="submission" date="2016-10" db="EMBL/GenBank/DDBJ databases">
        <title>Reductive evolution of mitochondrial metabolism and differential evolution of invasion-related proteins in Cryptosporidium.</title>
        <authorList>
            <person name="Liu S."/>
            <person name="Roellig D.M."/>
            <person name="Guo Y."/>
            <person name="Li N."/>
            <person name="Frace M.A."/>
            <person name="Tang K."/>
            <person name="Zhang L."/>
            <person name="Feng Y."/>
            <person name="Xiao L."/>
        </authorList>
    </citation>
    <scope>NUCLEOTIDE SEQUENCE [LARGE SCALE GENOMIC DNA]</scope>
    <source>
        <strain evidence="1">30847</strain>
    </source>
</reference>